<keyword evidence="3" id="KW-1185">Reference proteome</keyword>
<proteinExistence type="predicted"/>
<evidence type="ECO:0000313" key="3">
    <source>
        <dbReference type="Proteomes" id="UP001270362"/>
    </source>
</evidence>
<sequence length="138" mass="15852">MPNVREVGDPAAKHLNHQRQRRQRHWKSTPFTESAEIRATPLDNYLRSRERQSLLTAHPLAFSHHRTFGTLWTMRLLEHDDTGGFRQTDDFPKDNIPPYAILSHTWGDEEARIKQATVTAWPDGTAQATYATHSHSGT</sequence>
<reference evidence="2" key="1">
    <citation type="journal article" date="2023" name="Mol. Phylogenet. Evol.">
        <title>Genome-scale phylogeny and comparative genomics of the fungal order Sordariales.</title>
        <authorList>
            <person name="Hensen N."/>
            <person name="Bonometti L."/>
            <person name="Westerberg I."/>
            <person name="Brannstrom I.O."/>
            <person name="Guillou S."/>
            <person name="Cros-Aarteil S."/>
            <person name="Calhoun S."/>
            <person name="Haridas S."/>
            <person name="Kuo A."/>
            <person name="Mondo S."/>
            <person name="Pangilinan J."/>
            <person name="Riley R."/>
            <person name="LaButti K."/>
            <person name="Andreopoulos B."/>
            <person name="Lipzen A."/>
            <person name="Chen C."/>
            <person name="Yan M."/>
            <person name="Daum C."/>
            <person name="Ng V."/>
            <person name="Clum A."/>
            <person name="Steindorff A."/>
            <person name="Ohm R.A."/>
            <person name="Martin F."/>
            <person name="Silar P."/>
            <person name="Natvig D.O."/>
            <person name="Lalanne C."/>
            <person name="Gautier V."/>
            <person name="Ament-Velasquez S.L."/>
            <person name="Kruys A."/>
            <person name="Hutchinson M.I."/>
            <person name="Powell A.J."/>
            <person name="Barry K."/>
            <person name="Miller A.N."/>
            <person name="Grigoriev I.V."/>
            <person name="Debuchy R."/>
            <person name="Gladieux P."/>
            <person name="Hiltunen Thoren M."/>
            <person name="Johannesson H."/>
        </authorList>
    </citation>
    <scope>NUCLEOTIDE SEQUENCE</scope>
    <source>
        <strain evidence="2">CBS 314.62</strain>
    </source>
</reference>
<feature type="compositionally biased region" description="Basic and acidic residues" evidence="1">
    <location>
        <begin position="1"/>
        <end position="12"/>
    </location>
</feature>
<protein>
    <submittedName>
        <fullName evidence="2">Uncharacterized protein</fullName>
    </submittedName>
</protein>
<feature type="compositionally biased region" description="Basic residues" evidence="1">
    <location>
        <begin position="14"/>
        <end position="27"/>
    </location>
</feature>
<reference evidence="2" key="2">
    <citation type="submission" date="2023-06" db="EMBL/GenBank/DDBJ databases">
        <authorList>
            <consortium name="Lawrence Berkeley National Laboratory"/>
            <person name="Haridas S."/>
            <person name="Hensen N."/>
            <person name="Bonometti L."/>
            <person name="Westerberg I."/>
            <person name="Brannstrom I.O."/>
            <person name="Guillou S."/>
            <person name="Cros-Aarteil S."/>
            <person name="Calhoun S."/>
            <person name="Kuo A."/>
            <person name="Mondo S."/>
            <person name="Pangilinan J."/>
            <person name="Riley R."/>
            <person name="Labutti K."/>
            <person name="Andreopoulos B."/>
            <person name="Lipzen A."/>
            <person name="Chen C."/>
            <person name="Yanf M."/>
            <person name="Daum C."/>
            <person name="Ng V."/>
            <person name="Clum A."/>
            <person name="Steindorff A."/>
            <person name="Ohm R."/>
            <person name="Martin F."/>
            <person name="Silar P."/>
            <person name="Natvig D."/>
            <person name="Lalanne C."/>
            <person name="Gautier V."/>
            <person name="Ament-Velasquez S.L."/>
            <person name="Kruys A."/>
            <person name="Hutchinson M.I."/>
            <person name="Powell A.J."/>
            <person name="Barry K."/>
            <person name="Miller A.N."/>
            <person name="Grigoriev I.V."/>
            <person name="Debuchy R."/>
            <person name="Gladieux P."/>
            <person name="Thoren M.H."/>
            <person name="Johannesson H."/>
        </authorList>
    </citation>
    <scope>NUCLEOTIDE SEQUENCE</scope>
    <source>
        <strain evidence="2">CBS 314.62</strain>
    </source>
</reference>
<comment type="caution">
    <text evidence="2">The sequence shown here is derived from an EMBL/GenBank/DDBJ whole genome shotgun (WGS) entry which is preliminary data.</text>
</comment>
<feature type="region of interest" description="Disordered" evidence="1">
    <location>
        <begin position="1"/>
        <end position="30"/>
    </location>
</feature>
<accession>A0AAE1CBZ0</accession>
<gene>
    <name evidence="2" type="ORF">B0T22DRAFT_535221</name>
</gene>
<dbReference type="AlphaFoldDB" id="A0AAE1CBZ0"/>
<name>A0AAE1CBZ0_9PEZI</name>
<evidence type="ECO:0000256" key="1">
    <source>
        <dbReference type="SAM" id="MobiDB-lite"/>
    </source>
</evidence>
<organism evidence="2 3">
    <name type="scientific">Podospora appendiculata</name>
    <dbReference type="NCBI Taxonomy" id="314037"/>
    <lineage>
        <taxon>Eukaryota</taxon>
        <taxon>Fungi</taxon>
        <taxon>Dikarya</taxon>
        <taxon>Ascomycota</taxon>
        <taxon>Pezizomycotina</taxon>
        <taxon>Sordariomycetes</taxon>
        <taxon>Sordariomycetidae</taxon>
        <taxon>Sordariales</taxon>
        <taxon>Podosporaceae</taxon>
        <taxon>Podospora</taxon>
    </lineage>
</organism>
<evidence type="ECO:0000313" key="2">
    <source>
        <dbReference type="EMBL" id="KAK3687945.1"/>
    </source>
</evidence>
<dbReference type="EMBL" id="JAULSO010000002">
    <property type="protein sequence ID" value="KAK3687945.1"/>
    <property type="molecule type" value="Genomic_DNA"/>
</dbReference>
<dbReference type="Proteomes" id="UP001270362">
    <property type="component" value="Unassembled WGS sequence"/>
</dbReference>